<dbReference type="PANTHER" id="PTHR35342">
    <property type="entry name" value="TRICARBOXYLIC TRANSPORT PROTEIN"/>
    <property type="match status" value="1"/>
</dbReference>
<reference evidence="2 3" key="1">
    <citation type="submission" date="2016-10" db="EMBL/GenBank/DDBJ databases">
        <authorList>
            <person name="de Groot N.N."/>
        </authorList>
    </citation>
    <scope>NUCLEOTIDE SEQUENCE [LARGE SCALE GENOMIC DNA]</scope>
    <source>
        <strain evidence="2 3">DSM 21632</strain>
    </source>
</reference>
<evidence type="ECO:0000313" key="3">
    <source>
        <dbReference type="Proteomes" id="UP000199163"/>
    </source>
</evidence>
<sequence>MEFLHLDIIDIALLIFVILCGTFVGMFAGSLPGIGAMVAIVILLPLTYNMEPLFAILLLLATYQAAEYGGSISSITLGIPGTPAATATLMDGTPLARSNSPGKALAYSLTASTMGGVFGAVILTTLAAPMASFALQLSAPEFALIGLLGLAGVGALSSQDITKSLISVVLGLMAATIGMDDFTGALRFTEGFNGLIDGLNIIAVITGVFAISEILTMINKNLNKKRNVDREGKKVRLSLPEMTKTAKPMGIGSITGTIMGIIPGIGPGASSWFAYAIAKKSSKHKEQFGKGSPEGIAAPEAANNASVGGALLPLLTLGIPGSAATAVILGAFVIHGIQPGPEVITNEPALTYGIFVGFFLTTVAMFITGKILTPWFARVLTIPASILVPVILMLSIIGVYTAQSSYFDVWVALILGLCAFFLIKLRFSIPSFVLAFILGPIIESNVRRSLIMSDGSYLIFVTRPYSLVILLMITALILITIITKLNRNKQETTSNSSGISS</sequence>
<dbReference type="RefSeq" id="WP_091271630.1">
    <property type="nucleotide sequence ID" value="NZ_FNDK01000003.1"/>
</dbReference>
<accession>A0A1G8AYL0</accession>
<protein>
    <submittedName>
        <fullName evidence="2">Putative tricarboxylic transport membrane protein</fullName>
    </submittedName>
</protein>
<proteinExistence type="predicted"/>
<dbReference type="STRING" id="568899.SAMN05192534_10353"/>
<dbReference type="Pfam" id="PF01970">
    <property type="entry name" value="TctA"/>
    <property type="match status" value="1"/>
</dbReference>
<dbReference type="AlphaFoldDB" id="A0A1G8AYL0"/>
<dbReference type="PANTHER" id="PTHR35342:SF5">
    <property type="entry name" value="TRICARBOXYLIC TRANSPORT PROTEIN"/>
    <property type="match status" value="1"/>
</dbReference>
<gene>
    <name evidence="2" type="ORF">SAMN05192534_10353</name>
</gene>
<name>A0A1G8AYL0_9BACI</name>
<evidence type="ECO:0000313" key="2">
    <source>
        <dbReference type="EMBL" id="SDH25460.1"/>
    </source>
</evidence>
<evidence type="ECO:0000259" key="1">
    <source>
        <dbReference type="Pfam" id="PF01970"/>
    </source>
</evidence>
<dbReference type="EMBL" id="FNDK01000003">
    <property type="protein sequence ID" value="SDH25460.1"/>
    <property type="molecule type" value="Genomic_DNA"/>
</dbReference>
<dbReference type="OrthoDB" id="9781349at2"/>
<keyword evidence="3" id="KW-1185">Reference proteome</keyword>
<feature type="domain" description="DUF112" evidence="1">
    <location>
        <begin position="15"/>
        <end position="434"/>
    </location>
</feature>
<dbReference type="Proteomes" id="UP000199163">
    <property type="component" value="Unassembled WGS sequence"/>
</dbReference>
<dbReference type="InterPro" id="IPR002823">
    <property type="entry name" value="DUF112_TM"/>
</dbReference>
<organism evidence="2 3">
    <name type="scientific">Alteribacillus persepolensis</name>
    <dbReference type="NCBI Taxonomy" id="568899"/>
    <lineage>
        <taxon>Bacteria</taxon>
        <taxon>Bacillati</taxon>
        <taxon>Bacillota</taxon>
        <taxon>Bacilli</taxon>
        <taxon>Bacillales</taxon>
        <taxon>Bacillaceae</taxon>
        <taxon>Alteribacillus</taxon>
    </lineage>
</organism>